<evidence type="ECO:0000313" key="4">
    <source>
        <dbReference type="Proteomes" id="UP000734854"/>
    </source>
</evidence>
<dbReference type="InterPro" id="IPR055281">
    <property type="entry name" value="GIR1-2/SIED1"/>
</dbReference>
<proteinExistence type="predicted"/>
<protein>
    <recommendedName>
        <fullName evidence="2">GIR1-like zinc ribbon domain-containing protein</fullName>
    </recommendedName>
</protein>
<name>A0A8J5HR32_ZINOF</name>
<comment type="caution">
    <text evidence="3">The sequence shown here is derived from an EMBL/GenBank/DDBJ whole genome shotgun (WGS) entry which is preliminary data.</text>
</comment>
<evidence type="ECO:0000259" key="2">
    <source>
        <dbReference type="Pfam" id="PF24747"/>
    </source>
</evidence>
<evidence type="ECO:0000313" key="3">
    <source>
        <dbReference type="EMBL" id="KAG6525384.1"/>
    </source>
</evidence>
<dbReference type="EMBL" id="JACMSC010000004">
    <property type="protein sequence ID" value="KAG6525384.1"/>
    <property type="molecule type" value="Genomic_DNA"/>
</dbReference>
<dbReference type="Pfam" id="PF24747">
    <property type="entry name" value="Zn-ribbon_GIR1"/>
    <property type="match status" value="1"/>
</dbReference>
<feature type="domain" description="GIR1-like zinc ribbon" evidence="2">
    <location>
        <begin position="165"/>
        <end position="193"/>
    </location>
</feature>
<feature type="compositionally biased region" description="Basic and acidic residues" evidence="1">
    <location>
        <begin position="151"/>
        <end position="161"/>
    </location>
</feature>
<dbReference type="AlphaFoldDB" id="A0A8J5HR32"/>
<dbReference type="OrthoDB" id="1929178at2759"/>
<feature type="region of interest" description="Disordered" evidence="1">
    <location>
        <begin position="112"/>
        <end position="131"/>
    </location>
</feature>
<dbReference type="Proteomes" id="UP000734854">
    <property type="component" value="Unassembled WGS sequence"/>
</dbReference>
<sequence>MVAELISLAPVAETYQEESETKTELVTLDLLGGRGDPDRAALDLELQVTAGWARRLVPLSAKLYLSPPSPPSLGFLGLKQPPAANTAAASAVPGSYRSICTLEKVKSALARESLANKRSPPSPSSSSSSYASASASASATTITASSSSAKRPKEADKEDGHPRAMAVAACPECLLYVLICKSDPWCPRCAAHVPVHGLKKKSRLDLNFSFQTCNQSN</sequence>
<evidence type="ECO:0000256" key="1">
    <source>
        <dbReference type="SAM" id="MobiDB-lite"/>
    </source>
</evidence>
<dbReference type="InterPro" id="IPR056440">
    <property type="entry name" value="Zn-ribbon_GIR1"/>
</dbReference>
<dbReference type="PANTHER" id="PTHR33177:SF24">
    <property type="entry name" value="FILAMENTOUS HEMAGGLUTININ TRANSPORTER"/>
    <property type="match status" value="1"/>
</dbReference>
<keyword evidence="4" id="KW-1185">Reference proteome</keyword>
<organism evidence="3 4">
    <name type="scientific">Zingiber officinale</name>
    <name type="common">Ginger</name>
    <name type="synonym">Amomum zingiber</name>
    <dbReference type="NCBI Taxonomy" id="94328"/>
    <lineage>
        <taxon>Eukaryota</taxon>
        <taxon>Viridiplantae</taxon>
        <taxon>Streptophyta</taxon>
        <taxon>Embryophyta</taxon>
        <taxon>Tracheophyta</taxon>
        <taxon>Spermatophyta</taxon>
        <taxon>Magnoliopsida</taxon>
        <taxon>Liliopsida</taxon>
        <taxon>Zingiberales</taxon>
        <taxon>Zingiberaceae</taxon>
        <taxon>Zingiber</taxon>
    </lineage>
</organism>
<reference evidence="3 4" key="1">
    <citation type="submission" date="2020-08" db="EMBL/GenBank/DDBJ databases">
        <title>Plant Genome Project.</title>
        <authorList>
            <person name="Zhang R.-G."/>
        </authorList>
    </citation>
    <scope>NUCLEOTIDE SEQUENCE [LARGE SCALE GENOMIC DNA]</scope>
    <source>
        <tissue evidence="3">Rhizome</tissue>
    </source>
</reference>
<accession>A0A8J5HR32</accession>
<feature type="region of interest" description="Disordered" evidence="1">
    <location>
        <begin position="141"/>
        <end position="161"/>
    </location>
</feature>
<dbReference type="PANTHER" id="PTHR33177">
    <property type="entry name" value="PUTATIVE-RELATED"/>
    <property type="match status" value="1"/>
</dbReference>
<gene>
    <name evidence="3" type="ORF">ZIOFF_015340</name>
</gene>